<evidence type="ECO:0000313" key="1">
    <source>
        <dbReference type="EMBL" id="KAK4041589.1"/>
    </source>
</evidence>
<name>A0AAN6PIG9_9PEZI</name>
<organism evidence="1 2">
    <name type="scientific">Parachaetomium inaequale</name>
    <dbReference type="NCBI Taxonomy" id="2588326"/>
    <lineage>
        <taxon>Eukaryota</taxon>
        <taxon>Fungi</taxon>
        <taxon>Dikarya</taxon>
        <taxon>Ascomycota</taxon>
        <taxon>Pezizomycotina</taxon>
        <taxon>Sordariomycetes</taxon>
        <taxon>Sordariomycetidae</taxon>
        <taxon>Sordariales</taxon>
        <taxon>Chaetomiaceae</taxon>
        <taxon>Parachaetomium</taxon>
    </lineage>
</organism>
<reference evidence="2" key="1">
    <citation type="journal article" date="2023" name="Mol. Phylogenet. Evol.">
        <title>Genome-scale phylogeny and comparative genomics of the fungal order Sordariales.</title>
        <authorList>
            <person name="Hensen N."/>
            <person name="Bonometti L."/>
            <person name="Westerberg I."/>
            <person name="Brannstrom I.O."/>
            <person name="Guillou S."/>
            <person name="Cros-Aarteil S."/>
            <person name="Calhoun S."/>
            <person name="Haridas S."/>
            <person name="Kuo A."/>
            <person name="Mondo S."/>
            <person name="Pangilinan J."/>
            <person name="Riley R."/>
            <person name="LaButti K."/>
            <person name="Andreopoulos B."/>
            <person name="Lipzen A."/>
            <person name="Chen C."/>
            <person name="Yan M."/>
            <person name="Daum C."/>
            <person name="Ng V."/>
            <person name="Clum A."/>
            <person name="Steindorff A."/>
            <person name="Ohm R.A."/>
            <person name="Martin F."/>
            <person name="Silar P."/>
            <person name="Natvig D.O."/>
            <person name="Lalanne C."/>
            <person name="Gautier V."/>
            <person name="Ament-Velasquez S.L."/>
            <person name="Kruys A."/>
            <person name="Hutchinson M.I."/>
            <person name="Powell A.J."/>
            <person name="Barry K."/>
            <person name="Miller A.N."/>
            <person name="Grigoriev I.V."/>
            <person name="Debuchy R."/>
            <person name="Gladieux P."/>
            <person name="Hiltunen Thoren M."/>
            <person name="Johannesson H."/>
        </authorList>
    </citation>
    <scope>NUCLEOTIDE SEQUENCE [LARGE SCALE GENOMIC DNA]</scope>
    <source>
        <strain evidence="2">CBS 284.82</strain>
    </source>
</reference>
<accession>A0AAN6PIG9</accession>
<dbReference type="PANTHER" id="PTHR10039:SF5">
    <property type="entry name" value="NACHT DOMAIN-CONTAINING PROTEIN"/>
    <property type="match status" value="1"/>
</dbReference>
<dbReference type="PANTHER" id="PTHR10039">
    <property type="entry name" value="AMELOGENIN"/>
    <property type="match status" value="1"/>
</dbReference>
<evidence type="ECO:0008006" key="3">
    <source>
        <dbReference type="Google" id="ProtNLM"/>
    </source>
</evidence>
<gene>
    <name evidence="1" type="ORF">C8A01DRAFT_34314</name>
</gene>
<sequence>MEPLSALSLATAVAQFVHYGFKVVENAREIYGSLSGATEENLHLEKATREIQELLERLIPQSSENPTSEEILLANVATECRSLSSQIFALLDKVRAKDPKSKIQSALAAVRSKHHEGEKLKLRRRLEECQAAPNNIKLYVSSREYNVFLNFFDDDKRLRLQDPTLSDTKRYVRDKLEEVGRDHLDRLVELITEKADGIFLWVALVVKAIRTRLEDGYGLSMIEEEVNSLPDELEGLFQRLIDSIRKPYRTRAYQTFAILERVRTAFDKMPDYAPVPFSLLAYSFLDQYDVDKDEHSKSEIRFYNFVVTKGGLLSFEDFVKYCDFANKDAILELCS</sequence>
<dbReference type="EMBL" id="MU854354">
    <property type="protein sequence ID" value="KAK4041589.1"/>
    <property type="molecule type" value="Genomic_DNA"/>
</dbReference>
<dbReference type="Proteomes" id="UP001303115">
    <property type="component" value="Unassembled WGS sequence"/>
</dbReference>
<keyword evidence="2" id="KW-1185">Reference proteome</keyword>
<evidence type="ECO:0000313" key="2">
    <source>
        <dbReference type="Proteomes" id="UP001303115"/>
    </source>
</evidence>
<proteinExistence type="predicted"/>
<dbReference type="AlphaFoldDB" id="A0AAN6PIG9"/>
<comment type="caution">
    <text evidence="1">The sequence shown here is derived from an EMBL/GenBank/DDBJ whole genome shotgun (WGS) entry which is preliminary data.</text>
</comment>
<protein>
    <recommendedName>
        <fullName evidence="3">NACHT-NTPase and P-loop NTPases N-terminal domain-containing protein</fullName>
    </recommendedName>
</protein>